<dbReference type="Gene3D" id="1.10.150.240">
    <property type="entry name" value="Putative phosphatase, domain 2"/>
    <property type="match status" value="1"/>
</dbReference>
<organism evidence="4 5">
    <name type="scientific">Candidatus Lucifugimonas marina</name>
    <dbReference type="NCBI Taxonomy" id="3038979"/>
    <lineage>
        <taxon>Bacteria</taxon>
        <taxon>Bacillati</taxon>
        <taxon>Chloroflexota</taxon>
        <taxon>Dehalococcoidia</taxon>
        <taxon>SAR202 cluster</taxon>
        <taxon>Candidatus Lucifugimonadales</taxon>
        <taxon>Candidatus Lucifugimonadaceae</taxon>
        <taxon>Candidatus Lucifugimonas</taxon>
    </lineage>
</organism>
<dbReference type="RefSeq" id="WP_342825346.1">
    <property type="nucleotide sequence ID" value="NZ_CP046146.1"/>
</dbReference>
<keyword evidence="5" id="KW-1185">Reference proteome</keyword>
<evidence type="ECO:0000313" key="4">
    <source>
        <dbReference type="EMBL" id="WFG38632.1"/>
    </source>
</evidence>
<gene>
    <name evidence="3" type="ORF">GKO46_09090</name>
    <name evidence="4" type="ORF">GKO48_03095</name>
</gene>
<reference evidence="5" key="3">
    <citation type="submission" date="2023-06" db="EMBL/GenBank/DDBJ databases">
        <title>Pangenomics reveal diversification of enzyme families and niche specialization in globally abundant SAR202 bacteria.</title>
        <authorList>
            <person name="Saw J.H.W."/>
        </authorList>
    </citation>
    <scope>NUCLEOTIDE SEQUENCE [LARGE SCALE GENOMIC DNA]</scope>
    <source>
        <strain evidence="5">JH1073</strain>
    </source>
</reference>
<evidence type="ECO:0000313" key="3">
    <source>
        <dbReference type="EMBL" id="MDG0867223.1"/>
    </source>
</evidence>
<accession>A0AAJ6CSR4</accession>
<evidence type="ECO:0000256" key="1">
    <source>
        <dbReference type="ARBA" id="ARBA00008106"/>
    </source>
</evidence>
<dbReference type="Proteomes" id="UP001219901">
    <property type="component" value="Chromosome"/>
</dbReference>
<dbReference type="InterPro" id="IPR006439">
    <property type="entry name" value="HAD-SF_hydro_IA"/>
</dbReference>
<reference evidence="4" key="2">
    <citation type="journal article" date="2023" name="Nat. Commun.">
        <title>Cultivation of marine bacteria of the SAR202 clade.</title>
        <authorList>
            <person name="Lim Y."/>
            <person name="Seo J.H."/>
            <person name="Giovannoni S.J."/>
            <person name="Kang I."/>
            <person name="Cho J.C."/>
        </authorList>
    </citation>
    <scope>NUCLEOTIDE SEQUENCE</scope>
    <source>
        <strain evidence="4">JH1073</strain>
    </source>
</reference>
<dbReference type="SFLD" id="SFLDS00003">
    <property type="entry name" value="Haloacid_Dehalogenase"/>
    <property type="match status" value="1"/>
</dbReference>
<proteinExistence type="inferred from homology"/>
<comment type="similarity">
    <text evidence="1">Belongs to the HAD-like hydrolase superfamily. S-2-haloalkanoic acid dehalogenase family.</text>
</comment>
<dbReference type="EMBL" id="CP046147">
    <property type="protein sequence ID" value="WFG38632.1"/>
    <property type="molecule type" value="Genomic_DNA"/>
</dbReference>
<dbReference type="NCBIfam" id="TIGR01428">
    <property type="entry name" value="HAD_type_II"/>
    <property type="match status" value="1"/>
</dbReference>
<dbReference type="AlphaFoldDB" id="A0AAJ6CSR4"/>
<keyword evidence="2" id="KW-0378">Hydrolase</keyword>
<evidence type="ECO:0000313" key="6">
    <source>
        <dbReference type="Proteomes" id="UP001321249"/>
    </source>
</evidence>
<dbReference type="CDD" id="cd02588">
    <property type="entry name" value="HAD_L2-DEX"/>
    <property type="match status" value="1"/>
</dbReference>
<dbReference type="SFLD" id="SFLDG01129">
    <property type="entry name" value="C1.5:_HAD__Beta-PGM__Phosphata"/>
    <property type="match status" value="1"/>
</dbReference>
<protein>
    <submittedName>
        <fullName evidence="4">Haloacid dehalogenase type II</fullName>
    </submittedName>
</protein>
<dbReference type="PANTHER" id="PTHR43316">
    <property type="entry name" value="HYDROLASE, HALOACID DELAHOGENASE-RELATED"/>
    <property type="match status" value="1"/>
</dbReference>
<sequence>MNIVFDVNETLLDIGHMDPLFEEIFGSGEVRKEWFEQVIQDAVIVSLLDDYSDFGKIGVSAFELIAARRGVEVGESDFGRVVELMRSLPPHPEVRGQLERLKEAGVPMVTLTNSPPALVAAQLDNAGIADYFDQQISVDAVQALKPATKVYEHAQNLLGVDVSDIWLVAAHNWDTTGAISAGWNAAFIARPGKALSRLDKTPGIVGESLVEVTDQLLELVK</sequence>
<dbReference type="InterPro" id="IPR036412">
    <property type="entry name" value="HAD-like_sf"/>
</dbReference>
<dbReference type="InterPro" id="IPR023198">
    <property type="entry name" value="PGP-like_dom2"/>
</dbReference>
<name>A0AAJ6CSR4_9CHLR</name>
<dbReference type="PRINTS" id="PR00413">
    <property type="entry name" value="HADHALOGNASE"/>
</dbReference>
<dbReference type="InterPro" id="IPR051540">
    <property type="entry name" value="S-2-haloacid_dehalogenase"/>
</dbReference>
<dbReference type="Proteomes" id="UP001321249">
    <property type="component" value="Unassembled WGS sequence"/>
</dbReference>
<dbReference type="SUPFAM" id="SSF56784">
    <property type="entry name" value="HAD-like"/>
    <property type="match status" value="1"/>
</dbReference>
<dbReference type="Pfam" id="PF00702">
    <property type="entry name" value="Hydrolase"/>
    <property type="match status" value="1"/>
</dbReference>
<evidence type="ECO:0000313" key="5">
    <source>
        <dbReference type="Proteomes" id="UP001219901"/>
    </source>
</evidence>
<dbReference type="Gene3D" id="3.40.50.1000">
    <property type="entry name" value="HAD superfamily/HAD-like"/>
    <property type="match status" value="1"/>
</dbReference>
<dbReference type="PANTHER" id="PTHR43316:SF3">
    <property type="entry name" value="HALOACID DEHALOGENASE, TYPE II (AFU_ORTHOLOGUE AFUA_2G07750)-RELATED"/>
    <property type="match status" value="1"/>
</dbReference>
<dbReference type="EMBL" id="WMBE01000002">
    <property type="protein sequence ID" value="MDG0867223.1"/>
    <property type="molecule type" value="Genomic_DNA"/>
</dbReference>
<evidence type="ECO:0000256" key="2">
    <source>
        <dbReference type="ARBA" id="ARBA00022801"/>
    </source>
</evidence>
<reference evidence="5 6" key="1">
    <citation type="submission" date="2019-11" db="EMBL/GenBank/DDBJ databases">
        <authorList>
            <person name="Cho J.-C."/>
        </authorList>
    </citation>
    <scope>NUCLEOTIDE SEQUENCE [LARGE SCALE GENOMIC DNA]</scope>
    <source>
        <strain evidence="4 5">JH1073</strain>
        <strain evidence="3 6">JH702</strain>
    </source>
</reference>
<dbReference type="GO" id="GO:0019120">
    <property type="term" value="F:hydrolase activity, acting on acid halide bonds, in C-halide compounds"/>
    <property type="evidence" value="ECO:0007669"/>
    <property type="project" value="InterPro"/>
</dbReference>
<dbReference type="NCBIfam" id="TIGR01493">
    <property type="entry name" value="HAD-SF-IA-v2"/>
    <property type="match status" value="1"/>
</dbReference>
<dbReference type="InterPro" id="IPR023214">
    <property type="entry name" value="HAD_sf"/>
</dbReference>
<dbReference type="InterPro" id="IPR006328">
    <property type="entry name" value="2-HAD"/>
</dbReference>